<name>A0A0R3T047_RODNA</name>
<evidence type="ECO:0000313" key="2">
    <source>
        <dbReference type="Proteomes" id="UP000278807"/>
    </source>
</evidence>
<organism evidence="3">
    <name type="scientific">Rodentolepis nana</name>
    <name type="common">Dwarf tapeworm</name>
    <name type="synonym">Hymenolepis nana</name>
    <dbReference type="NCBI Taxonomy" id="102285"/>
    <lineage>
        <taxon>Eukaryota</taxon>
        <taxon>Metazoa</taxon>
        <taxon>Spiralia</taxon>
        <taxon>Lophotrochozoa</taxon>
        <taxon>Platyhelminthes</taxon>
        <taxon>Cestoda</taxon>
        <taxon>Eucestoda</taxon>
        <taxon>Cyclophyllidea</taxon>
        <taxon>Hymenolepididae</taxon>
        <taxon>Rodentolepis</taxon>
    </lineage>
</organism>
<dbReference type="Proteomes" id="UP000278807">
    <property type="component" value="Unassembled WGS sequence"/>
</dbReference>
<dbReference type="EMBL" id="UZAE01000033">
    <property type="protein sequence ID" value="VDN96017.1"/>
    <property type="molecule type" value="Genomic_DNA"/>
</dbReference>
<proteinExistence type="predicted"/>
<evidence type="ECO:0000313" key="3">
    <source>
        <dbReference type="WBParaSite" id="HNAJ_0000015701-mRNA-1"/>
    </source>
</evidence>
<reference evidence="3" key="1">
    <citation type="submission" date="2017-02" db="UniProtKB">
        <authorList>
            <consortium name="WormBaseParasite"/>
        </authorList>
    </citation>
    <scope>IDENTIFICATION</scope>
</reference>
<sequence>MLVTERVEKVDQILKDVCILESTLAQLNVQQKILKGKLIAYLRVNQFEFLSEQLYELFLDFLPSDSSEQNSIGS</sequence>
<keyword evidence="2" id="KW-1185">Reference proteome</keyword>
<protein>
    <submittedName>
        <fullName evidence="3">Transposase</fullName>
    </submittedName>
</protein>
<gene>
    <name evidence="1" type="ORF">HNAJ_LOCUS158</name>
</gene>
<accession>A0A0R3T047</accession>
<dbReference type="AlphaFoldDB" id="A0A0R3T047"/>
<dbReference type="WBParaSite" id="HNAJ_0000015701-mRNA-1">
    <property type="protein sequence ID" value="HNAJ_0000015701-mRNA-1"/>
    <property type="gene ID" value="HNAJ_0000015701"/>
</dbReference>
<reference evidence="1 2" key="2">
    <citation type="submission" date="2018-11" db="EMBL/GenBank/DDBJ databases">
        <authorList>
            <consortium name="Pathogen Informatics"/>
        </authorList>
    </citation>
    <scope>NUCLEOTIDE SEQUENCE [LARGE SCALE GENOMIC DNA]</scope>
</reference>
<evidence type="ECO:0000313" key="1">
    <source>
        <dbReference type="EMBL" id="VDN96017.1"/>
    </source>
</evidence>